<feature type="compositionally biased region" description="Basic residues" evidence="1">
    <location>
        <begin position="1"/>
        <end position="13"/>
    </location>
</feature>
<evidence type="ECO:0000256" key="1">
    <source>
        <dbReference type="SAM" id="MobiDB-lite"/>
    </source>
</evidence>
<evidence type="ECO:0000313" key="3">
    <source>
        <dbReference type="Proteomes" id="UP001152561"/>
    </source>
</evidence>
<name>A0A9Q1RV00_9SOLA</name>
<protein>
    <submittedName>
        <fullName evidence="2">Uncharacterized protein</fullName>
    </submittedName>
</protein>
<accession>A0A9Q1RV00</accession>
<reference evidence="3" key="1">
    <citation type="journal article" date="2023" name="Proc. Natl. Acad. Sci. U.S.A.">
        <title>Genomic and structural basis for evolution of tropane alkaloid biosynthesis.</title>
        <authorList>
            <person name="Wanga Y.-J."/>
            <person name="Taina T."/>
            <person name="Yua J.-Y."/>
            <person name="Lia J."/>
            <person name="Xua B."/>
            <person name="Chenc J."/>
            <person name="D'Auriad J.C."/>
            <person name="Huanga J.-P."/>
            <person name="Huanga S.-X."/>
        </authorList>
    </citation>
    <scope>NUCLEOTIDE SEQUENCE [LARGE SCALE GENOMIC DNA]</scope>
    <source>
        <strain evidence="3">cv. KIB-2019</strain>
    </source>
</reference>
<dbReference type="OrthoDB" id="1305534at2759"/>
<dbReference type="EMBL" id="JAJAGQ010000001">
    <property type="protein sequence ID" value="KAJ8573801.1"/>
    <property type="molecule type" value="Genomic_DNA"/>
</dbReference>
<proteinExistence type="predicted"/>
<dbReference type="Proteomes" id="UP001152561">
    <property type="component" value="Unassembled WGS sequence"/>
</dbReference>
<comment type="caution">
    <text evidence="2">The sequence shown here is derived from an EMBL/GenBank/DDBJ whole genome shotgun (WGS) entry which is preliminary data.</text>
</comment>
<dbReference type="AlphaFoldDB" id="A0A9Q1RV00"/>
<gene>
    <name evidence="2" type="ORF">K7X08_010312</name>
</gene>
<sequence length="230" mass="25592">MPSGAKKRRAAKRKMQEGPQANQTDELTTVSIVKLLYQLKSWPKGLFFMKQLLLTRNCKEEKFVNLSVESGENMKETESCVVECSDSKEAEGNSMFLAELACCPQLKAKQFLLTRILEEANQPIGIVTDKFKVATVDENAVEENEGLELPVVIALPSSNEDIKENAPSAEIAFDFHETQAVSTSTASPATENQPSNPECTAIKEFLEVLMARVVESSIHRFKRRSSEYLG</sequence>
<evidence type="ECO:0000313" key="2">
    <source>
        <dbReference type="EMBL" id="KAJ8573801.1"/>
    </source>
</evidence>
<feature type="region of interest" description="Disordered" evidence="1">
    <location>
        <begin position="1"/>
        <end position="22"/>
    </location>
</feature>
<organism evidence="2 3">
    <name type="scientific">Anisodus acutangulus</name>
    <dbReference type="NCBI Taxonomy" id="402998"/>
    <lineage>
        <taxon>Eukaryota</taxon>
        <taxon>Viridiplantae</taxon>
        <taxon>Streptophyta</taxon>
        <taxon>Embryophyta</taxon>
        <taxon>Tracheophyta</taxon>
        <taxon>Spermatophyta</taxon>
        <taxon>Magnoliopsida</taxon>
        <taxon>eudicotyledons</taxon>
        <taxon>Gunneridae</taxon>
        <taxon>Pentapetalae</taxon>
        <taxon>asterids</taxon>
        <taxon>lamiids</taxon>
        <taxon>Solanales</taxon>
        <taxon>Solanaceae</taxon>
        <taxon>Solanoideae</taxon>
        <taxon>Hyoscyameae</taxon>
        <taxon>Anisodus</taxon>
    </lineage>
</organism>
<keyword evidence="3" id="KW-1185">Reference proteome</keyword>